<dbReference type="Proteomes" id="UP000473525">
    <property type="component" value="Unassembled WGS sequence"/>
</dbReference>
<evidence type="ECO:0000313" key="3">
    <source>
        <dbReference type="Proteomes" id="UP000473525"/>
    </source>
</evidence>
<comment type="caution">
    <text evidence="2">The sequence shown here is derived from an EMBL/GenBank/DDBJ whole genome shotgun (WGS) entry which is preliminary data.</text>
</comment>
<evidence type="ECO:0000313" key="2">
    <source>
        <dbReference type="EMBL" id="MVQ51841.1"/>
    </source>
</evidence>
<dbReference type="Gene3D" id="3.40.50.150">
    <property type="entry name" value="Vaccinia Virus protein VP39"/>
    <property type="match status" value="1"/>
</dbReference>
<protein>
    <submittedName>
        <fullName evidence="2">Methyltransferase domain-containing protein</fullName>
    </submittedName>
</protein>
<evidence type="ECO:0000259" key="1">
    <source>
        <dbReference type="Pfam" id="PF08241"/>
    </source>
</evidence>
<dbReference type="AlphaFoldDB" id="A0A6L6XWR1"/>
<name>A0A6L6XWR1_9ACTN</name>
<dbReference type="InterPro" id="IPR013216">
    <property type="entry name" value="Methyltransf_11"/>
</dbReference>
<feature type="domain" description="Methyltransferase type 11" evidence="1">
    <location>
        <begin position="38"/>
        <end position="130"/>
    </location>
</feature>
<gene>
    <name evidence="2" type="ORF">GON03_21895</name>
</gene>
<dbReference type="GO" id="GO:0032259">
    <property type="term" value="P:methylation"/>
    <property type="evidence" value="ECO:0007669"/>
    <property type="project" value="UniProtKB-KW"/>
</dbReference>
<dbReference type="GO" id="GO:0008757">
    <property type="term" value="F:S-adenosylmethionine-dependent methyltransferase activity"/>
    <property type="evidence" value="ECO:0007669"/>
    <property type="project" value="InterPro"/>
</dbReference>
<keyword evidence="3" id="KW-1185">Reference proteome</keyword>
<dbReference type="Pfam" id="PF08241">
    <property type="entry name" value="Methyltransf_11"/>
    <property type="match status" value="1"/>
</dbReference>
<dbReference type="PANTHER" id="PTHR42912">
    <property type="entry name" value="METHYLTRANSFERASE"/>
    <property type="match status" value="1"/>
</dbReference>
<dbReference type="InterPro" id="IPR050508">
    <property type="entry name" value="Methyltransf_Superfamily"/>
</dbReference>
<dbReference type="CDD" id="cd02440">
    <property type="entry name" value="AdoMet_MTases"/>
    <property type="match status" value="1"/>
</dbReference>
<accession>A0A6L6XWR1</accession>
<keyword evidence="2" id="KW-0489">Methyltransferase</keyword>
<dbReference type="EMBL" id="WSEK01000005">
    <property type="protein sequence ID" value="MVQ51841.1"/>
    <property type="molecule type" value="Genomic_DNA"/>
</dbReference>
<organism evidence="2 3">
    <name type="scientific">Nocardioides agri</name>
    <dbReference type="NCBI Taxonomy" id="2682843"/>
    <lineage>
        <taxon>Bacteria</taxon>
        <taxon>Bacillati</taxon>
        <taxon>Actinomycetota</taxon>
        <taxon>Actinomycetes</taxon>
        <taxon>Propionibacteriales</taxon>
        <taxon>Nocardioidaceae</taxon>
        <taxon>Nocardioides</taxon>
    </lineage>
</organism>
<sequence length="253" mass="26785">MAFDVAAEAYDRFMGRYSDPLATELLAAVGPTAGERVLDVGCGPGVLTRRLVDVLGSDHVAAVDPAPPFVEAARQRLPGVRVEQARAEDLPFEDDTFDHALAQLVVPFMADPAAGLREMRRVTRAGGTVAATAWNNAAGGTGPLSPFWRAVEAVEPGAYDEAGLVGQRDGDLVALFEGAGLQEVRQLTLTIRVTHASFSEWWEPYTGGVGPAGDHVARLDEAGKGRLRVRAREQLGDGPITITGSAWCAIGRA</sequence>
<dbReference type="InterPro" id="IPR029063">
    <property type="entry name" value="SAM-dependent_MTases_sf"/>
</dbReference>
<dbReference type="SUPFAM" id="SSF53335">
    <property type="entry name" value="S-adenosyl-L-methionine-dependent methyltransferases"/>
    <property type="match status" value="1"/>
</dbReference>
<proteinExistence type="predicted"/>
<keyword evidence="2" id="KW-0808">Transferase</keyword>
<reference evidence="2 3" key="1">
    <citation type="submission" date="2019-12" db="EMBL/GenBank/DDBJ databases">
        <authorList>
            <person name="Huq M.A."/>
        </authorList>
    </citation>
    <scope>NUCLEOTIDE SEQUENCE [LARGE SCALE GENOMIC DNA]</scope>
    <source>
        <strain evidence="2 3">MAH-18</strain>
    </source>
</reference>
<dbReference type="RefSeq" id="WP_157346875.1">
    <property type="nucleotide sequence ID" value="NZ_WSEK01000005.1"/>
</dbReference>